<dbReference type="InterPro" id="IPR011042">
    <property type="entry name" value="6-blade_b-propeller_TolB-like"/>
</dbReference>
<protein>
    <recommendedName>
        <fullName evidence="4">WD40 repeat protein</fullName>
    </recommendedName>
</protein>
<keyword evidence="3" id="KW-1185">Reference proteome</keyword>
<dbReference type="RefSeq" id="WP_309201684.1">
    <property type="nucleotide sequence ID" value="NZ_CP133548.1"/>
</dbReference>
<organism evidence="2 3">
    <name type="scientific">Pleionea litopenaei</name>
    <dbReference type="NCBI Taxonomy" id="3070815"/>
    <lineage>
        <taxon>Bacteria</taxon>
        <taxon>Pseudomonadati</taxon>
        <taxon>Pseudomonadota</taxon>
        <taxon>Gammaproteobacteria</taxon>
        <taxon>Oceanospirillales</taxon>
        <taxon>Pleioneaceae</taxon>
        <taxon>Pleionea</taxon>
    </lineage>
</organism>
<dbReference type="KEGG" id="plei:Q9312_15065"/>
<evidence type="ECO:0000256" key="1">
    <source>
        <dbReference type="SAM" id="SignalP"/>
    </source>
</evidence>
<proteinExistence type="predicted"/>
<gene>
    <name evidence="2" type="ORF">Q9312_15065</name>
</gene>
<dbReference type="SUPFAM" id="SSF82171">
    <property type="entry name" value="DPP6 N-terminal domain-like"/>
    <property type="match status" value="1"/>
</dbReference>
<dbReference type="AlphaFoldDB" id="A0AA51RS85"/>
<evidence type="ECO:0000313" key="3">
    <source>
        <dbReference type="Proteomes" id="UP001239782"/>
    </source>
</evidence>
<name>A0AA51RS85_9GAMM</name>
<keyword evidence="1" id="KW-0732">Signal</keyword>
<accession>A0AA51RS85</accession>
<dbReference type="Proteomes" id="UP001239782">
    <property type="component" value="Chromosome"/>
</dbReference>
<dbReference type="EMBL" id="CP133548">
    <property type="protein sequence ID" value="WMS86539.1"/>
    <property type="molecule type" value="Genomic_DNA"/>
</dbReference>
<evidence type="ECO:0008006" key="4">
    <source>
        <dbReference type="Google" id="ProtNLM"/>
    </source>
</evidence>
<evidence type="ECO:0000313" key="2">
    <source>
        <dbReference type="EMBL" id="WMS86539.1"/>
    </source>
</evidence>
<feature type="signal peptide" evidence="1">
    <location>
        <begin position="1"/>
        <end position="20"/>
    </location>
</feature>
<feature type="chain" id="PRO_5041276163" description="WD40 repeat protein" evidence="1">
    <location>
        <begin position="21"/>
        <end position="946"/>
    </location>
</feature>
<dbReference type="Gene3D" id="2.120.10.30">
    <property type="entry name" value="TolB, C-terminal domain"/>
    <property type="match status" value="1"/>
</dbReference>
<reference evidence="2 3" key="1">
    <citation type="submission" date="2023-08" db="EMBL/GenBank/DDBJ databases">
        <title>Pleionea litopenaei sp. nov., isolated from stomach of juvenile Litopenaeus vannamei.</title>
        <authorList>
            <person name="Rho A.M."/>
            <person name="Hwang C.Y."/>
        </authorList>
    </citation>
    <scope>NUCLEOTIDE SEQUENCE [LARGE SCALE GENOMIC DNA]</scope>
    <source>
        <strain evidence="2 3">HL-JVS1</strain>
    </source>
</reference>
<sequence>MKRYLLSFVVLFISLTDVFAYDPELDWKTIETPHFKLHFESKHRQIADDTVALAEIIHKDLAKKFQWEPRRKTHLVLTDHTDVANGYASPLPFNRSVLFVHPPQAGEMDMKDWLTSLLTHEYTHVLHLDKADGVPDAFRNIFGRFWPLFPNIFQPSWVHEGLATYQETSYENRIGRGQSSIYAMKIKEELRSGFKSISEVNMASSSWPLDARYLYGYYFFQFISETYGKEKVFHLVEEYSDNWLPYFINQNSEKVIGKPLDVLWVEFEDYLMDRYAPIKSEKLQSTLTNDGFFKQGLAQGLEQALWFTGYDGYTQYGLYRVRDNQTKKVHDLNSLGYLDVNLQGELLISQLEVSDEYNLYYDLYIYKPSQQKLQRITFSQRYVEAVWDNKSETIIALKGDSGRFYLERLTREGKFIERLYMGGTEVISYMDISPDSRFIVASVQRPDSSRAGVELFDLESHEWQPLFDKEFHSWHAKFVNDKQIVFSSDRQQNRFDIYLADIQTREVSRIASARSGEFEPIIIDNELWTLQYSSRGFDVVKREHFNTNAPAEITTLDLQYPLNLDEGRQTTRLERKGSLSEAEVMDYSSLDSLTPSYWFPFAVGNENTVELGLQTSGMDALENHSYFLAGSVAIERKLPNLFVNYQYDRFFNLRLQHSHDIDDDDNPLTTDFIEQSTELELSYYIAFTQLQRQWNIELAASFDTTRQYLWQDESLRFIREFNDPLVGVAFNFNSSKNYLRSISPSNGRQIKFATASSDVIESDFTGKRAVIDWRELIQLSGEHVLAIRALAASAEQGGRNFRIGGDFSEPFFMQGNALVEHRYALRGYPDFADVLSGRHVRMTSVEWRFPLGHLERTFMSPPIGIDKVSGRLFFDEARVYGHSQSVIDRYPSLDLSEQHYASVGAELYTRVKLFYSLILDVRLGYAIANDLSVGEEKSYFSIGTSF</sequence>